<evidence type="ECO:0000313" key="9">
    <source>
        <dbReference type="Proteomes" id="UP000260783"/>
    </source>
</evidence>
<dbReference type="Proteomes" id="UP000462091">
    <property type="component" value="Unassembled WGS sequence"/>
</dbReference>
<evidence type="ECO:0000313" key="3">
    <source>
        <dbReference type="EMBL" id="PDX74395.1"/>
    </source>
</evidence>
<dbReference type="EMBL" id="QVEW01000001">
    <property type="protein sequence ID" value="RGC02460.1"/>
    <property type="molecule type" value="Genomic_DNA"/>
</dbReference>
<dbReference type="Proteomes" id="UP000260783">
    <property type="component" value="Unassembled WGS sequence"/>
</dbReference>
<dbReference type="RefSeq" id="WP_015538486.1">
    <property type="nucleotide sequence ID" value="NZ_BNEV01000014.1"/>
</dbReference>
<evidence type="ECO:0000313" key="5">
    <source>
        <dbReference type="EMBL" id="RGC02460.1"/>
    </source>
</evidence>
<evidence type="ECO:0000313" key="6">
    <source>
        <dbReference type="Proteomes" id="UP000219901"/>
    </source>
</evidence>
<dbReference type="EMBL" id="PRLF01000001">
    <property type="protein sequence ID" value="RAW67212.1"/>
    <property type="molecule type" value="Genomic_DNA"/>
</dbReference>
<evidence type="ECO:0008006" key="11">
    <source>
        <dbReference type="Google" id="ProtNLM"/>
    </source>
</evidence>
<reference evidence="5 9" key="4">
    <citation type="submission" date="2018-08" db="EMBL/GenBank/DDBJ databases">
        <title>A genome reference for cultivated species of the human gut microbiota.</title>
        <authorList>
            <person name="Zou Y."/>
            <person name="Xue W."/>
            <person name="Luo G."/>
        </authorList>
    </citation>
    <scope>NUCLEOTIDE SEQUENCE [LARGE SCALE GENOMIC DNA]</scope>
    <source>
        <strain evidence="5 9">AF29-11BH</strain>
    </source>
</reference>
<dbReference type="Proteomes" id="UP000250550">
    <property type="component" value="Unassembled WGS sequence"/>
</dbReference>
<organism evidence="2 6">
    <name type="scientific">Faecalibacterium prausnitzii</name>
    <dbReference type="NCBI Taxonomy" id="853"/>
    <lineage>
        <taxon>Bacteria</taxon>
        <taxon>Bacillati</taxon>
        <taxon>Bacillota</taxon>
        <taxon>Clostridia</taxon>
        <taxon>Eubacteriales</taxon>
        <taxon>Oscillospiraceae</taxon>
        <taxon>Faecalibacterium</taxon>
    </lineage>
</organism>
<dbReference type="Proteomes" id="UP000219901">
    <property type="component" value="Unassembled WGS sequence"/>
</dbReference>
<name>A0A2A6ZWY9_9FIRM</name>
<comment type="caution">
    <text evidence="2">The sequence shown here is derived from an EMBL/GenBank/DDBJ whole genome shotgun (WGS) entry which is preliminary data.</text>
</comment>
<reference evidence="2" key="2">
    <citation type="submission" date="2017-07" db="EMBL/GenBank/DDBJ databases">
        <authorList>
            <person name="Sun Z.S."/>
            <person name="Albrecht U."/>
            <person name="Echele G."/>
            <person name="Lee C.C."/>
        </authorList>
    </citation>
    <scope>NUCLEOTIDE SEQUENCE</scope>
    <source>
        <strain evidence="2">CNCM I 4546</strain>
        <strain evidence="3">CNCM I 4573</strain>
    </source>
</reference>
<protein>
    <recommendedName>
        <fullName evidence="11">Stage III sporulation protein AB</fullName>
    </recommendedName>
</protein>
<dbReference type="EMBL" id="NMTV01000071">
    <property type="protein sequence ID" value="PDX71405.1"/>
    <property type="molecule type" value="Genomic_DNA"/>
</dbReference>
<sequence>MSSFLHGLGLLLLPLCGWLAGDAVQAQTTLHLAALQGTITLLQRIRQEIQYRRADLQSLYRQLCREGLLPQNPGGTLQQLPAPWQLSAEERACFAECFSGIGRAETAQECERLGYYTARFEDYLQQARRTAQRQAGLPHRLGLAGGMMLALLFW</sequence>
<evidence type="ECO:0000313" key="8">
    <source>
        <dbReference type="Proteomes" id="UP000250550"/>
    </source>
</evidence>
<reference evidence="6 7" key="1">
    <citation type="journal article" date="2017" name="Front. Microbiol.">
        <title>New Insights into the Diversity of the Genus Faecalibacterium.</title>
        <authorList>
            <person name="Benevides L."/>
            <person name="Burman S."/>
            <person name="Martin R."/>
            <person name="Robert V."/>
            <person name="Thomas M."/>
            <person name="Miquel S."/>
            <person name="Chain F."/>
            <person name="Sokol H."/>
            <person name="Bermudez-Humaran L.G."/>
            <person name="Morrison M."/>
            <person name="Langella P."/>
            <person name="Azevedo V.A."/>
            <person name="Chatel J.M."/>
            <person name="Soares S."/>
        </authorList>
    </citation>
    <scope>NUCLEOTIDE SEQUENCE [LARGE SCALE GENOMIC DNA]</scope>
    <source>
        <strain evidence="2 6">CNCM I 4546</strain>
        <strain evidence="3 7">CNCM I 4573</strain>
    </source>
</reference>
<accession>A0A2A6ZWY9</accession>
<dbReference type="EMBL" id="NMTW01000053">
    <property type="protein sequence ID" value="PDX74395.1"/>
    <property type="molecule type" value="Genomic_DNA"/>
</dbReference>
<dbReference type="EMBL" id="WKQM01000004">
    <property type="protein sequence ID" value="MSC51000.1"/>
    <property type="molecule type" value="Genomic_DNA"/>
</dbReference>
<dbReference type="AlphaFoldDB" id="A0A2A6ZWY9"/>
<proteinExistence type="predicted"/>
<evidence type="ECO:0000313" key="10">
    <source>
        <dbReference type="Proteomes" id="UP000462091"/>
    </source>
</evidence>
<reference evidence="1 10" key="5">
    <citation type="journal article" date="2019" name="Nat. Med.">
        <title>A library of human gut bacterial isolates paired with longitudinal multiomics data enables mechanistic microbiome research.</title>
        <authorList>
            <person name="Poyet M."/>
            <person name="Groussin M."/>
            <person name="Gibbons S.M."/>
            <person name="Avila-Pacheco J."/>
            <person name="Jiang X."/>
            <person name="Kearney S.M."/>
            <person name="Perrotta A.R."/>
            <person name="Berdy B."/>
            <person name="Zhao S."/>
            <person name="Lieberman T.D."/>
            <person name="Swanson P.K."/>
            <person name="Smith M."/>
            <person name="Roesemann S."/>
            <person name="Alexander J.E."/>
            <person name="Rich S.A."/>
            <person name="Livny J."/>
            <person name="Vlamakis H."/>
            <person name="Clish C."/>
            <person name="Bullock K."/>
            <person name="Deik A."/>
            <person name="Scott J."/>
            <person name="Pierce K.A."/>
            <person name="Xavier R.J."/>
            <person name="Alm E.J."/>
        </authorList>
    </citation>
    <scope>NUCLEOTIDE SEQUENCE [LARGE SCALE GENOMIC DNA]</scope>
    <source>
        <strain evidence="1 10">BIOML-B1</strain>
    </source>
</reference>
<evidence type="ECO:0000313" key="2">
    <source>
        <dbReference type="EMBL" id="PDX71405.1"/>
    </source>
</evidence>
<gene>
    <name evidence="4" type="ORF">C4N21_00635</name>
    <name evidence="2" type="ORF">CGS55_14580</name>
    <name evidence="3" type="ORF">CGS56_15300</name>
    <name evidence="5" type="ORF">DWZ04_01000</name>
    <name evidence="1" type="ORF">GKE10_03555</name>
</gene>
<evidence type="ECO:0000313" key="1">
    <source>
        <dbReference type="EMBL" id="MSC51000.1"/>
    </source>
</evidence>
<evidence type="ECO:0000313" key="4">
    <source>
        <dbReference type="EMBL" id="RAW67212.1"/>
    </source>
</evidence>
<dbReference type="Proteomes" id="UP000220157">
    <property type="component" value="Unassembled WGS sequence"/>
</dbReference>
<evidence type="ECO:0000313" key="7">
    <source>
        <dbReference type="Proteomes" id="UP000220157"/>
    </source>
</evidence>
<reference evidence="4 8" key="3">
    <citation type="submission" date="2018-02" db="EMBL/GenBank/DDBJ databases">
        <title>Complete genome sequencing of Faecalibacterium prausnitzii strains isolated from the human gut.</title>
        <authorList>
            <person name="Fitzgerald B.C."/>
            <person name="Shkoporov A.N."/>
            <person name="Ross P.R."/>
            <person name="Hill C."/>
        </authorList>
    </citation>
    <scope>NUCLEOTIDE SEQUENCE [LARGE SCALE GENOMIC DNA]</scope>
    <source>
        <strain evidence="4 8">APC924/119</strain>
    </source>
</reference>